<organism evidence="2 3">
    <name type="scientific">Hypsizygus marmoreus</name>
    <name type="common">White beech mushroom</name>
    <name type="synonym">Agaricus marmoreus</name>
    <dbReference type="NCBI Taxonomy" id="39966"/>
    <lineage>
        <taxon>Eukaryota</taxon>
        <taxon>Fungi</taxon>
        <taxon>Dikarya</taxon>
        <taxon>Basidiomycota</taxon>
        <taxon>Agaricomycotina</taxon>
        <taxon>Agaricomycetes</taxon>
        <taxon>Agaricomycetidae</taxon>
        <taxon>Agaricales</taxon>
        <taxon>Tricholomatineae</taxon>
        <taxon>Lyophyllaceae</taxon>
        <taxon>Hypsizygus</taxon>
    </lineage>
</organism>
<evidence type="ECO:0000256" key="1">
    <source>
        <dbReference type="SAM" id="MobiDB-lite"/>
    </source>
</evidence>
<dbReference type="AlphaFoldDB" id="A0A369J976"/>
<sequence>MAQAMYSTDDHIAHHPAMRATPTSMPHIRRSVSCLKLDEPLPGKSGEHVGEGDSNEFHGGDVTVVLTGQRAPMLRMPSPGPPISAGLSTILEADTSGISFDGVESIVPQHCIKPAACSSCRFRAEHSLGTSGWRPFISGGIVPTMQTAKRAETLLEETYELDVGMPQVFVEVVKMEGEGVEETRRGFRHDAFV</sequence>
<comment type="caution">
    <text evidence="2">The sequence shown here is derived from an EMBL/GenBank/DDBJ whole genome shotgun (WGS) entry which is preliminary data.</text>
</comment>
<dbReference type="Proteomes" id="UP000076154">
    <property type="component" value="Unassembled WGS sequence"/>
</dbReference>
<feature type="region of interest" description="Disordered" evidence="1">
    <location>
        <begin position="37"/>
        <end position="58"/>
    </location>
</feature>
<reference evidence="2" key="1">
    <citation type="submission" date="2018-04" db="EMBL/GenBank/DDBJ databases">
        <title>Whole genome sequencing of Hypsizygus marmoreus.</title>
        <authorList>
            <person name="Choi I.-G."/>
            <person name="Min B."/>
            <person name="Kim J.-G."/>
            <person name="Kim S."/>
            <person name="Oh Y.-L."/>
            <person name="Kong W.-S."/>
            <person name="Park H."/>
            <person name="Jeong J."/>
            <person name="Song E.-S."/>
        </authorList>
    </citation>
    <scope>NUCLEOTIDE SEQUENCE [LARGE SCALE GENOMIC DNA]</scope>
    <source>
        <strain evidence="2">51987-8</strain>
    </source>
</reference>
<protein>
    <submittedName>
        <fullName evidence="2">Uncharacterized protein</fullName>
    </submittedName>
</protein>
<dbReference type="OrthoDB" id="3216045at2759"/>
<gene>
    <name evidence="2" type="ORF">Hypma_002996</name>
</gene>
<dbReference type="InParanoid" id="A0A369J976"/>
<dbReference type="EMBL" id="LUEZ02000126">
    <property type="protein sequence ID" value="RDB16303.1"/>
    <property type="molecule type" value="Genomic_DNA"/>
</dbReference>
<keyword evidence="3" id="KW-1185">Reference proteome</keyword>
<name>A0A369J976_HYPMA</name>
<evidence type="ECO:0000313" key="2">
    <source>
        <dbReference type="EMBL" id="RDB16303.1"/>
    </source>
</evidence>
<proteinExistence type="predicted"/>
<accession>A0A369J976</accession>
<evidence type="ECO:0000313" key="3">
    <source>
        <dbReference type="Proteomes" id="UP000076154"/>
    </source>
</evidence>